<dbReference type="RefSeq" id="WP_175381010.1">
    <property type="nucleotide sequence ID" value="NZ_CBCRYD010000032.1"/>
</dbReference>
<dbReference type="CDD" id="cd02440">
    <property type="entry name" value="AdoMet_MTases"/>
    <property type="match status" value="1"/>
</dbReference>
<keyword evidence="2 5" id="KW-0808">Transferase</keyword>
<dbReference type="Pfam" id="PF13489">
    <property type="entry name" value="Methyltransf_23"/>
    <property type="match status" value="1"/>
</dbReference>
<protein>
    <recommendedName>
        <fullName evidence="5">Malonyl-[acyl-carrier protein] O-methyltransferase</fullName>
        <shortName evidence="5">Malonyl-ACP O-methyltransferase</shortName>
        <ecNumber evidence="5">2.1.1.197</ecNumber>
    </recommendedName>
    <alternativeName>
        <fullName evidence="5">Biotin synthesis protein BioC</fullName>
    </alternativeName>
</protein>
<evidence type="ECO:0000313" key="6">
    <source>
        <dbReference type="EMBL" id="NUU53237.1"/>
    </source>
</evidence>
<comment type="pathway">
    <text evidence="5">Cofactor biosynthesis; biotin biosynthesis.</text>
</comment>
<evidence type="ECO:0000256" key="2">
    <source>
        <dbReference type="ARBA" id="ARBA00022679"/>
    </source>
</evidence>
<accession>A0ABX2MIQ2</accession>
<proteinExistence type="inferred from homology"/>
<comment type="catalytic activity">
    <reaction evidence="5">
        <text>malonyl-[ACP] + S-adenosyl-L-methionine = malonyl-[ACP] methyl ester + S-adenosyl-L-homocysteine</text>
        <dbReference type="Rhea" id="RHEA:17105"/>
        <dbReference type="Rhea" id="RHEA-COMP:9623"/>
        <dbReference type="Rhea" id="RHEA-COMP:9954"/>
        <dbReference type="ChEBI" id="CHEBI:57856"/>
        <dbReference type="ChEBI" id="CHEBI:59789"/>
        <dbReference type="ChEBI" id="CHEBI:78449"/>
        <dbReference type="ChEBI" id="CHEBI:78845"/>
        <dbReference type="EC" id="2.1.1.197"/>
    </reaction>
</comment>
<dbReference type="PANTHER" id="PTHR43861">
    <property type="entry name" value="TRANS-ACONITATE 2-METHYLTRANSFERASE-RELATED"/>
    <property type="match status" value="1"/>
</dbReference>
<dbReference type="EC" id="2.1.1.197" evidence="5"/>
<evidence type="ECO:0000256" key="3">
    <source>
        <dbReference type="ARBA" id="ARBA00022691"/>
    </source>
</evidence>
<evidence type="ECO:0000313" key="7">
    <source>
        <dbReference type="Proteomes" id="UP000577724"/>
    </source>
</evidence>
<name>A0ABX2MIQ2_9BACL</name>
<reference evidence="6 7" key="1">
    <citation type="submission" date="2020-05" db="EMBL/GenBank/DDBJ databases">
        <title>Genome Sequencing of Type Strains.</title>
        <authorList>
            <person name="Lemaire J.F."/>
            <person name="Inderbitzin P."/>
            <person name="Gregorio O.A."/>
            <person name="Collins S.B."/>
            <person name="Wespe N."/>
            <person name="Knight-Connoni V."/>
        </authorList>
    </citation>
    <scope>NUCLEOTIDE SEQUENCE [LARGE SCALE GENOMIC DNA]</scope>
    <source>
        <strain evidence="6 7">DSM 19942</strain>
    </source>
</reference>
<dbReference type="EMBL" id="JABMCC010000096">
    <property type="protein sequence ID" value="NUU53237.1"/>
    <property type="molecule type" value="Genomic_DNA"/>
</dbReference>
<dbReference type="Gene3D" id="3.40.50.150">
    <property type="entry name" value="Vaccinia Virus protein VP39"/>
    <property type="match status" value="1"/>
</dbReference>
<sequence length="287" mass="32372">MTIGRSSVVQRQFNRSATSYDAHAHVQRYMAEQLARSLAEWKNKGVLSDPSILEIGCGTGALTQILVNEWPSANITAIDIAPEMIEVASKRFRSVEHPGTANCTKDRLRFLQADIEMWAVNAPECSVDIIVSNACFQWLSSPQETLGHLRRMLRPGGLLIFTTFGPDTFREMHEAFDEVYHVNGMEPQRHGLSFQSPVQWEIMLQESGYSSFHCERSIHTEKYTSARDFLYSVKGMGASTSEAATIPGYSLRRLFTNMYKEYEDKFSIKGGVSATYDLLFIQSVAPY</sequence>
<dbReference type="Proteomes" id="UP000577724">
    <property type="component" value="Unassembled WGS sequence"/>
</dbReference>
<keyword evidence="3 5" id="KW-0949">S-adenosyl-L-methionine</keyword>
<organism evidence="6 7">
    <name type="scientific">Paenibacillus taichungensis</name>
    <dbReference type="NCBI Taxonomy" id="484184"/>
    <lineage>
        <taxon>Bacteria</taxon>
        <taxon>Bacillati</taxon>
        <taxon>Bacillota</taxon>
        <taxon>Bacilli</taxon>
        <taxon>Bacillales</taxon>
        <taxon>Paenibacillaceae</taxon>
        <taxon>Paenibacillus</taxon>
    </lineage>
</organism>
<dbReference type="NCBIfam" id="TIGR02072">
    <property type="entry name" value="BioC"/>
    <property type="match status" value="1"/>
</dbReference>
<keyword evidence="7" id="KW-1185">Reference proteome</keyword>
<evidence type="ECO:0000256" key="4">
    <source>
        <dbReference type="ARBA" id="ARBA00022756"/>
    </source>
</evidence>
<dbReference type="InterPro" id="IPR011814">
    <property type="entry name" value="BioC"/>
</dbReference>
<dbReference type="GO" id="GO:0032259">
    <property type="term" value="P:methylation"/>
    <property type="evidence" value="ECO:0007669"/>
    <property type="project" value="UniProtKB-KW"/>
</dbReference>
<keyword evidence="1 5" id="KW-0489">Methyltransferase</keyword>
<dbReference type="PANTHER" id="PTHR43861:SF1">
    <property type="entry name" value="TRANS-ACONITATE 2-METHYLTRANSFERASE"/>
    <property type="match status" value="1"/>
</dbReference>
<evidence type="ECO:0000256" key="5">
    <source>
        <dbReference type="HAMAP-Rule" id="MF_00835"/>
    </source>
</evidence>
<keyword evidence="4 5" id="KW-0093">Biotin biosynthesis</keyword>
<evidence type="ECO:0000256" key="1">
    <source>
        <dbReference type="ARBA" id="ARBA00022603"/>
    </source>
</evidence>
<gene>
    <name evidence="5 6" type="primary">bioC</name>
    <name evidence="6" type="ORF">HP548_03915</name>
</gene>
<comment type="caution">
    <text evidence="6">The sequence shown here is derived from an EMBL/GenBank/DDBJ whole genome shotgun (WGS) entry which is preliminary data.</text>
</comment>
<dbReference type="GO" id="GO:0102130">
    <property type="term" value="F:malonyl-CoA methyltransferase activity"/>
    <property type="evidence" value="ECO:0007669"/>
    <property type="project" value="UniProtKB-EC"/>
</dbReference>
<comment type="similarity">
    <text evidence="5">Belongs to the methyltransferase superfamily.</text>
</comment>
<dbReference type="HAMAP" id="MF_00835">
    <property type="entry name" value="BioC"/>
    <property type="match status" value="1"/>
</dbReference>
<comment type="function">
    <text evidence="5">Converts the free carboxyl group of a malonyl-thioester to its methyl ester by transfer of a methyl group from S-adenosyl-L-methionine (SAM). It allows to synthesize pimeloyl-ACP via the fatty acid synthetic pathway.</text>
</comment>
<dbReference type="InterPro" id="IPR029063">
    <property type="entry name" value="SAM-dependent_MTases_sf"/>
</dbReference>
<dbReference type="SUPFAM" id="SSF53335">
    <property type="entry name" value="S-adenosyl-L-methionine-dependent methyltransferases"/>
    <property type="match status" value="1"/>
</dbReference>